<dbReference type="Proteomes" id="UP000662200">
    <property type="component" value="Unassembled WGS sequence"/>
</dbReference>
<dbReference type="EMBL" id="BMQC01000008">
    <property type="protein sequence ID" value="GGK31856.1"/>
    <property type="molecule type" value="Genomic_DNA"/>
</dbReference>
<dbReference type="AlphaFoldDB" id="A0A8J3BMF9"/>
<reference evidence="2" key="1">
    <citation type="journal article" date="2014" name="Int. J. Syst. Evol. Microbiol.">
        <title>Complete genome sequence of Corynebacterium casei LMG S-19264T (=DSM 44701T), isolated from a smear-ripened cheese.</title>
        <authorList>
            <consortium name="US DOE Joint Genome Institute (JGI-PGF)"/>
            <person name="Walter F."/>
            <person name="Albersmeier A."/>
            <person name="Kalinowski J."/>
            <person name="Ruckert C."/>
        </authorList>
    </citation>
    <scope>NUCLEOTIDE SEQUENCE</scope>
    <source>
        <strain evidence="2">JCM 3091</strain>
    </source>
</reference>
<comment type="caution">
    <text evidence="2">The sequence shown here is derived from an EMBL/GenBank/DDBJ whole genome shotgun (WGS) entry which is preliminary data.</text>
</comment>
<name>A0A8J3BMF9_9ACTN</name>
<reference evidence="2" key="2">
    <citation type="submission" date="2020-09" db="EMBL/GenBank/DDBJ databases">
        <authorList>
            <person name="Sun Q."/>
            <person name="Ohkuma M."/>
        </authorList>
    </citation>
    <scope>NUCLEOTIDE SEQUENCE</scope>
    <source>
        <strain evidence="2">JCM 3091</strain>
    </source>
</reference>
<dbReference type="SMART" id="SM01040">
    <property type="entry name" value="Bro-N"/>
    <property type="match status" value="1"/>
</dbReference>
<protein>
    <recommendedName>
        <fullName evidence="1">Bro-N domain-containing protein</fullName>
    </recommendedName>
</protein>
<dbReference type="PANTHER" id="PTHR36180:SF2">
    <property type="entry name" value="BRO FAMILY PROTEIN"/>
    <property type="match status" value="1"/>
</dbReference>
<dbReference type="RefSeq" id="WP_189114532.1">
    <property type="nucleotide sequence ID" value="NZ_BMQC01000008.1"/>
</dbReference>
<keyword evidence="3" id="KW-1185">Reference proteome</keyword>
<gene>
    <name evidence="2" type="ORF">GCM10010124_25780</name>
</gene>
<evidence type="ECO:0000313" key="2">
    <source>
        <dbReference type="EMBL" id="GGK31856.1"/>
    </source>
</evidence>
<feature type="domain" description="Bro-N" evidence="1">
    <location>
        <begin position="2"/>
        <end position="110"/>
    </location>
</feature>
<sequence>MSTDLTTFNFPATGAELRSVLIEGEPHFVAVDVCAALGIGNARQAVTYLDDDEVLRVPVTTNDGSGRELDTNVVNEPGLYSLILRSRKPEAKAFKRWITHEVLPAIRKTGRYEAPAATVALPGPDLDAQARIIATLSGVIAPDYLEAKARIVLARALGEAPEIDPARRPLTVSDYFAERGMTEDAARPYASRFGKAIKGLYVAKHDREPDMADRFINGSTRRVKAYTEADRGLFDAAWQQMFPAAIGA</sequence>
<evidence type="ECO:0000313" key="3">
    <source>
        <dbReference type="Proteomes" id="UP000662200"/>
    </source>
</evidence>
<organism evidence="2 3">
    <name type="scientific">Pilimelia terevasa</name>
    <dbReference type="NCBI Taxonomy" id="53372"/>
    <lineage>
        <taxon>Bacteria</taxon>
        <taxon>Bacillati</taxon>
        <taxon>Actinomycetota</taxon>
        <taxon>Actinomycetes</taxon>
        <taxon>Micromonosporales</taxon>
        <taxon>Micromonosporaceae</taxon>
        <taxon>Pilimelia</taxon>
    </lineage>
</organism>
<proteinExistence type="predicted"/>
<evidence type="ECO:0000259" key="1">
    <source>
        <dbReference type="PROSITE" id="PS51750"/>
    </source>
</evidence>
<dbReference type="Pfam" id="PF02498">
    <property type="entry name" value="Bro-N"/>
    <property type="match status" value="1"/>
</dbReference>
<accession>A0A8J3BMF9</accession>
<dbReference type="PANTHER" id="PTHR36180">
    <property type="entry name" value="DNA-BINDING PROTEIN-RELATED-RELATED"/>
    <property type="match status" value="1"/>
</dbReference>
<dbReference type="InterPro" id="IPR003497">
    <property type="entry name" value="BRO_N_domain"/>
</dbReference>
<dbReference type="PROSITE" id="PS51750">
    <property type="entry name" value="BRO_N"/>
    <property type="match status" value="1"/>
</dbReference>